<feature type="region of interest" description="Disordered" evidence="2">
    <location>
        <begin position="842"/>
        <end position="864"/>
    </location>
</feature>
<comment type="subcellular location">
    <subcellularLocation>
        <location evidence="1">Cytoplasm</location>
        <location evidence="1">Cytoskeleton</location>
        <location evidence="1">Cilium axoneme</location>
    </subcellularLocation>
</comment>
<dbReference type="Gene3D" id="3.80.10.10">
    <property type="entry name" value="Ribonuclease Inhibitor"/>
    <property type="match status" value="2"/>
</dbReference>
<protein>
    <submittedName>
        <fullName evidence="3">Uncharacterized protein</fullName>
    </submittedName>
</protein>
<feature type="region of interest" description="Disordered" evidence="2">
    <location>
        <begin position="33"/>
        <end position="63"/>
    </location>
</feature>
<evidence type="ECO:0000313" key="4">
    <source>
        <dbReference type="Proteomes" id="UP001190700"/>
    </source>
</evidence>
<dbReference type="Proteomes" id="UP001190700">
    <property type="component" value="Unassembled WGS sequence"/>
</dbReference>
<dbReference type="GO" id="GO:0031146">
    <property type="term" value="P:SCF-dependent proteasomal ubiquitin-dependent protein catabolic process"/>
    <property type="evidence" value="ECO:0007669"/>
    <property type="project" value="TreeGrafter"/>
</dbReference>
<dbReference type="EMBL" id="LGRX02010111">
    <property type="protein sequence ID" value="KAK3270956.1"/>
    <property type="molecule type" value="Genomic_DNA"/>
</dbReference>
<dbReference type="InterPro" id="IPR032675">
    <property type="entry name" value="LRR_dom_sf"/>
</dbReference>
<dbReference type="AlphaFoldDB" id="A0AAE0G3J5"/>
<dbReference type="GO" id="GO:0005930">
    <property type="term" value="C:axoneme"/>
    <property type="evidence" value="ECO:0007669"/>
    <property type="project" value="UniProtKB-SubCell"/>
</dbReference>
<gene>
    <name evidence="3" type="ORF">CYMTET_20670</name>
</gene>
<comment type="caution">
    <text evidence="3">The sequence shown here is derived from an EMBL/GenBank/DDBJ whole genome shotgun (WGS) entry which is preliminary data.</text>
</comment>
<evidence type="ECO:0000256" key="2">
    <source>
        <dbReference type="SAM" id="MobiDB-lite"/>
    </source>
</evidence>
<sequence>MFRAVCNVFSFQSTIARLVESFQATRSDEHFATVESRARSPRKAKRSRLAEERGNRPSSESQCETDHFSHFLYHKEVCFRIFEMVDLADLCKLLHTSARLRHNALEYLAIATSIKALQLDFVSDSEKIRAAESESEDDCEYELADLRSGPVQSAQFSFWCLHVLSLASHSLEELSIGCVRRFDDSGLQTANSLLVRIFRSNRNTFRQLILDCPVINLCDTTVHTLAHCPNLVELDLKGTYSGYTHRPWLRISPAAVARVVQLCKSLHTLKLPKWCDPPWLNAAEERALRVDNKVHHLGEVVRGGRSLRSLNWGDDHMPASLVTQLPTGCALLVELKLRVTDRVAMVKMAEVLGAMQHLRVLRVGLFHPRWPRGRGPQPWDLSDIQLSHPQLQELCFRSEYFPGRPPSLAYLPCLQRCVHKCSGRPELTDIKGMLQAAPSLSYFNIRLDRIGGARFFGGEDNRDHQEIVDNLQSAEMALDETVPRCCPNIQHFTVLSWADFRDESWCLAVTRSLMSGIPLNFLVAAAQHWSGLHTLSVCVPASSPSALPMALLAACPRLVSLEVWTVPSDIRHVPTGIQDWIAWMAMCPWRRQEYLLSLSLALADNSTLRRLRAPRLHSLRLVGPAVKATELLLSPSACPRLRSMRLHSCPSLLTTCRSTECAFPLLEELHMTSLDGARDNAVLHLLDRCPSIEELSIVGCARVTHTVLAGFAAMAPHNLCRLTWSPPTWLLAQEASLQRVDMATMDEVIRLTRGKRPNACTARLHVEIPSTAGISPEEKDELELRHPHLRMTLVPADDLSSQIDAGPHHLEEDEPEDGDGTVHGDMYDQQQAIHYMLDEWEEDAEAEAVEGEEADASVEAETVA</sequence>
<proteinExistence type="predicted"/>
<evidence type="ECO:0000256" key="1">
    <source>
        <dbReference type="ARBA" id="ARBA00004430"/>
    </source>
</evidence>
<feature type="compositionally biased region" description="Acidic residues" evidence="2">
    <location>
        <begin position="842"/>
        <end position="858"/>
    </location>
</feature>
<evidence type="ECO:0000313" key="3">
    <source>
        <dbReference type="EMBL" id="KAK3270956.1"/>
    </source>
</evidence>
<dbReference type="SUPFAM" id="SSF52047">
    <property type="entry name" value="RNI-like"/>
    <property type="match status" value="1"/>
</dbReference>
<accession>A0AAE0G3J5</accession>
<organism evidence="3 4">
    <name type="scientific">Cymbomonas tetramitiformis</name>
    <dbReference type="NCBI Taxonomy" id="36881"/>
    <lineage>
        <taxon>Eukaryota</taxon>
        <taxon>Viridiplantae</taxon>
        <taxon>Chlorophyta</taxon>
        <taxon>Pyramimonadophyceae</taxon>
        <taxon>Pyramimonadales</taxon>
        <taxon>Pyramimonadaceae</taxon>
        <taxon>Cymbomonas</taxon>
    </lineage>
</organism>
<keyword evidence="4" id="KW-1185">Reference proteome</keyword>
<feature type="region of interest" description="Disordered" evidence="2">
    <location>
        <begin position="800"/>
        <end position="824"/>
    </location>
</feature>
<dbReference type="GO" id="GO:0019005">
    <property type="term" value="C:SCF ubiquitin ligase complex"/>
    <property type="evidence" value="ECO:0007669"/>
    <property type="project" value="TreeGrafter"/>
</dbReference>
<name>A0AAE0G3J5_9CHLO</name>
<reference evidence="3 4" key="1">
    <citation type="journal article" date="2015" name="Genome Biol. Evol.">
        <title>Comparative Genomics of a Bacterivorous Green Alga Reveals Evolutionary Causalities and Consequences of Phago-Mixotrophic Mode of Nutrition.</title>
        <authorList>
            <person name="Burns J.A."/>
            <person name="Paasch A."/>
            <person name="Narechania A."/>
            <person name="Kim E."/>
        </authorList>
    </citation>
    <scope>NUCLEOTIDE SEQUENCE [LARGE SCALE GENOMIC DNA]</scope>
    <source>
        <strain evidence="3 4">PLY_AMNH</strain>
    </source>
</reference>
<dbReference type="PANTHER" id="PTHR13318">
    <property type="entry name" value="PARTNER OF PAIRED, ISOFORM B-RELATED"/>
    <property type="match status" value="1"/>
</dbReference>